<dbReference type="Proteomes" id="UP001341840">
    <property type="component" value="Unassembled WGS sequence"/>
</dbReference>
<comment type="caution">
    <text evidence="1">The sequence shown here is derived from an EMBL/GenBank/DDBJ whole genome shotgun (WGS) entry which is preliminary data.</text>
</comment>
<accession>A0ABU6XVX8</accession>
<name>A0ABU6XVX8_9FABA</name>
<gene>
    <name evidence="1" type="ORF">PIB30_089919</name>
</gene>
<protein>
    <submittedName>
        <fullName evidence="1">Uncharacterized protein</fullName>
    </submittedName>
</protein>
<evidence type="ECO:0000313" key="1">
    <source>
        <dbReference type="EMBL" id="MED6200908.1"/>
    </source>
</evidence>
<sequence>MGVVVVTKVKQLCTNWHGEIESLAELTSPVMDAPRTENEAAMVPLALSKDGESRTVASWWSPALMDGIDRGGPMMVARVGDGCGDDVGDKRGRR</sequence>
<evidence type="ECO:0000313" key="2">
    <source>
        <dbReference type="Proteomes" id="UP001341840"/>
    </source>
</evidence>
<organism evidence="1 2">
    <name type="scientific">Stylosanthes scabra</name>
    <dbReference type="NCBI Taxonomy" id="79078"/>
    <lineage>
        <taxon>Eukaryota</taxon>
        <taxon>Viridiplantae</taxon>
        <taxon>Streptophyta</taxon>
        <taxon>Embryophyta</taxon>
        <taxon>Tracheophyta</taxon>
        <taxon>Spermatophyta</taxon>
        <taxon>Magnoliopsida</taxon>
        <taxon>eudicotyledons</taxon>
        <taxon>Gunneridae</taxon>
        <taxon>Pentapetalae</taxon>
        <taxon>rosids</taxon>
        <taxon>fabids</taxon>
        <taxon>Fabales</taxon>
        <taxon>Fabaceae</taxon>
        <taxon>Papilionoideae</taxon>
        <taxon>50 kb inversion clade</taxon>
        <taxon>dalbergioids sensu lato</taxon>
        <taxon>Dalbergieae</taxon>
        <taxon>Pterocarpus clade</taxon>
        <taxon>Stylosanthes</taxon>
    </lineage>
</organism>
<reference evidence="1 2" key="1">
    <citation type="journal article" date="2023" name="Plants (Basel)">
        <title>Bridging the Gap: Combining Genomics and Transcriptomics Approaches to Understand Stylosanthes scabra, an Orphan Legume from the Brazilian Caatinga.</title>
        <authorList>
            <person name="Ferreira-Neto J.R.C."/>
            <person name="da Silva M.D."/>
            <person name="Binneck E."/>
            <person name="de Melo N.F."/>
            <person name="da Silva R.H."/>
            <person name="de Melo A.L.T.M."/>
            <person name="Pandolfi V."/>
            <person name="Bustamante F.O."/>
            <person name="Brasileiro-Vidal A.C."/>
            <person name="Benko-Iseppon A.M."/>
        </authorList>
    </citation>
    <scope>NUCLEOTIDE SEQUENCE [LARGE SCALE GENOMIC DNA]</scope>
    <source>
        <tissue evidence="1">Leaves</tissue>
    </source>
</reference>
<proteinExistence type="predicted"/>
<keyword evidence="2" id="KW-1185">Reference proteome</keyword>
<dbReference type="EMBL" id="JASCZI010213154">
    <property type="protein sequence ID" value="MED6200908.1"/>
    <property type="molecule type" value="Genomic_DNA"/>
</dbReference>